<keyword evidence="3" id="KW-0227">DNA damage</keyword>
<keyword evidence="12" id="KW-1185">Reference proteome</keyword>
<dbReference type="PROSITE" id="PS50158">
    <property type="entry name" value="ZF_CCHC"/>
    <property type="match status" value="1"/>
</dbReference>
<dbReference type="InterPro" id="IPR013632">
    <property type="entry name" value="Rad51_C"/>
</dbReference>
<feature type="domain" description="CCHC-type" evidence="9">
    <location>
        <begin position="542"/>
        <end position="557"/>
    </location>
</feature>
<dbReference type="EMBL" id="CABITT030000004">
    <property type="protein sequence ID" value="VVB01757.1"/>
    <property type="molecule type" value="Genomic_DNA"/>
</dbReference>
<feature type="region of interest" description="Disordered" evidence="8">
    <location>
        <begin position="468"/>
        <end position="515"/>
    </location>
</feature>
<dbReference type="GO" id="GO:0033063">
    <property type="term" value="C:Rad51B-Rad51C-Rad51D-XRCC2 complex"/>
    <property type="evidence" value="ECO:0007669"/>
    <property type="project" value="InterPro"/>
</dbReference>
<evidence type="ECO:0000313" key="11">
    <source>
        <dbReference type="EMBL" id="VVB01757.1"/>
    </source>
</evidence>
<evidence type="ECO:0000256" key="7">
    <source>
        <dbReference type="PROSITE-ProRule" id="PRU00047"/>
    </source>
</evidence>
<evidence type="ECO:0000256" key="5">
    <source>
        <dbReference type="ARBA" id="ARBA00023172"/>
    </source>
</evidence>
<evidence type="ECO:0000256" key="3">
    <source>
        <dbReference type="ARBA" id="ARBA00022763"/>
    </source>
</evidence>
<feature type="compositionally biased region" description="Polar residues" evidence="8">
    <location>
        <begin position="468"/>
        <end position="477"/>
    </location>
</feature>
<dbReference type="Pfam" id="PF08423">
    <property type="entry name" value="Rad51"/>
    <property type="match status" value="1"/>
</dbReference>
<organism evidence="11 12">
    <name type="scientific">Arabis nemorensis</name>
    <dbReference type="NCBI Taxonomy" id="586526"/>
    <lineage>
        <taxon>Eukaryota</taxon>
        <taxon>Viridiplantae</taxon>
        <taxon>Streptophyta</taxon>
        <taxon>Embryophyta</taxon>
        <taxon>Tracheophyta</taxon>
        <taxon>Spermatophyta</taxon>
        <taxon>Magnoliopsida</taxon>
        <taxon>eudicotyledons</taxon>
        <taxon>Gunneridae</taxon>
        <taxon>Pentapetalae</taxon>
        <taxon>rosids</taxon>
        <taxon>malvids</taxon>
        <taxon>Brassicales</taxon>
        <taxon>Brassicaceae</taxon>
        <taxon>Arabideae</taxon>
        <taxon>Arabis</taxon>
    </lineage>
</organism>
<feature type="domain" description="RecA family profile 1" evidence="10">
    <location>
        <begin position="80"/>
        <end position="255"/>
    </location>
</feature>
<reference evidence="11" key="1">
    <citation type="submission" date="2019-07" db="EMBL/GenBank/DDBJ databases">
        <authorList>
            <person name="Dittberner H."/>
        </authorList>
    </citation>
    <scope>NUCLEOTIDE SEQUENCE [LARGE SCALE GENOMIC DNA]</scope>
</reference>
<dbReference type="InterPro" id="IPR030548">
    <property type="entry name" value="RAD51B"/>
</dbReference>
<dbReference type="GO" id="GO:0003690">
    <property type="term" value="F:double-stranded DNA binding"/>
    <property type="evidence" value="ECO:0007669"/>
    <property type="project" value="TreeGrafter"/>
</dbReference>
<dbReference type="GO" id="GO:0000724">
    <property type="term" value="P:double-strand break repair via homologous recombination"/>
    <property type="evidence" value="ECO:0007669"/>
    <property type="project" value="InterPro"/>
</dbReference>
<dbReference type="GO" id="GO:0005524">
    <property type="term" value="F:ATP binding"/>
    <property type="evidence" value="ECO:0007669"/>
    <property type="project" value="InterPro"/>
</dbReference>
<dbReference type="GO" id="GO:0008270">
    <property type="term" value="F:zinc ion binding"/>
    <property type="evidence" value="ECO:0007669"/>
    <property type="project" value="UniProtKB-KW"/>
</dbReference>
<dbReference type="PROSITE" id="PS50162">
    <property type="entry name" value="RECA_2"/>
    <property type="match status" value="1"/>
</dbReference>
<dbReference type="InterPro" id="IPR036875">
    <property type="entry name" value="Znf_CCHC_sf"/>
</dbReference>
<dbReference type="SMART" id="SM00382">
    <property type="entry name" value="AAA"/>
    <property type="match status" value="1"/>
</dbReference>
<dbReference type="SUPFAM" id="SSF57756">
    <property type="entry name" value="Retrovirus zinc finger-like domains"/>
    <property type="match status" value="1"/>
</dbReference>
<dbReference type="PANTHER" id="PTHR46456:SF1">
    <property type="entry name" value="DNA REPAIR PROTEIN RAD51 HOMOLOG 2"/>
    <property type="match status" value="1"/>
</dbReference>
<dbReference type="PANTHER" id="PTHR46456">
    <property type="entry name" value="DNA REPAIR PROTEIN RAD51 HOMOLOG 2"/>
    <property type="match status" value="1"/>
</dbReference>
<keyword evidence="6" id="KW-0539">Nucleus</keyword>
<keyword evidence="4" id="KW-0238">DNA-binding</keyword>
<accession>A0A565BK75</accession>
<dbReference type="GO" id="GO:0005657">
    <property type="term" value="C:replication fork"/>
    <property type="evidence" value="ECO:0007669"/>
    <property type="project" value="TreeGrafter"/>
</dbReference>
<dbReference type="OrthoDB" id="5957327at2759"/>
<sequence length="611" mass="66565">MANKLIGEMRLPNKFSYVFAARNIITAKDALSMTEFELMELLDVGIKEVRSAITLISEAASPPCQSVRSLLEQKLENEHLSGHLPTHLKGLDAALCGGIPFGVLTELVGPPGIGKSQFCMKLALSASFPAAYGGLDGRVIYIDVESKFSSRRVIEMGLKSFPEVFHLKGMAQEMAGRILVLRPTSLSNFTKSIQELKDSILQNQVKLLVIDSMAALLSGENKPGAQRHHQLGWHISFLKSLAEFSRIPIVVTNQVRSRNRDETSQYSFQAKLKDGCQEHTRTYDSHLVAALGINWAHAVTIRLVLEAKAGERVIKVAKSPMTPPLAFPFHITSGGISLLSDTGTELKGPGINTIHARDTGKNDMGGGDEVGNLEASIENGAMLGGANPQHQVQRENVVQGVQRVQGPQEAPDVVAPELQDEASSALAPMRENPRAMGVANSEPVGVVSSDPTRNLMHHMLDQMDRQQTAKNSPNHVVTQPDFLREQQKGMSNGKGGNRSGKRGRRMHSEDSPQVCQNCGKAGHLRKESKLPNQGSSATFVTCFSCGEKGHYSSSCPSKHPSSSGKEKFVDRSSHDSHEQLCDEDGCVLGHEEEWCPFSPHEKHVTKVAYDP</sequence>
<evidence type="ECO:0000313" key="12">
    <source>
        <dbReference type="Proteomes" id="UP000489600"/>
    </source>
</evidence>
<evidence type="ECO:0000256" key="1">
    <source>
        <dbReference type="ARBA" id="ARBA00004123"/>
    </source>
</evidence>
<dbReference type="Pfam" id="PF26169">
    <property type="entry name" value="HHH_XRCC3_RpoA"/>
    <property type="match status" value="1"/>
</dbReference>
<dbReference type="Gene3D" id="3.40.50.300">
    <property type="entry name" value="P-loop containing nucleotide triphosphate hydrolases"/>
    <property type="match status" value="1"/>
</dbReference>
<evidence type="ECO:0008006" key="13">
    <source>
        <dbReference type="Google" id="ProtNLM"/>
    </source>
</evidence>
<dbReference type="GO" id="GO:0000400">
    <property type="term" value="F:four-way junction DNA binding"/>
    <property type="evidence" value="ECO:0007669"/>
    <property type="project" value="TreeGrafter"/>
</dbReference>
<dbReference type="InterPro" id="IPR058766">
    <property type="entry name" value="HHH_XRCC3_RAD51B"/>
</dbReference>
<evidence type="ECO:0000256" key="2">
    <source>
        <dbReference type="ARBA" id="ARBA00007095"/>
    </source>
</evidence>
<keyword evidence="7" id="KW-0863">Zinc-finger</keyword>
<keyword evidence="7" id="KW-0479">Metal-binding</keyword>
<dbReference type="AlphaFoldDB" id="A0A565BK75"/>
<evidence type="ECO:0000256" key="4">
    <source>
        <dbReference type="ARBA" id="ARBA00023125"/>
    </source>
</evidence>
<dbReference type="Gene3D" id="4.10.60.10">
    <property type="entry name" value="Zinc finger, CCHC-type"/>
    <property type="match status" value="1"/>
</dbReference>
<dbReference type="SMART" id="SM00343">
    <property type="entry name" value="ZnF_C2HC"/>
    <property type="match status" value="2"/>
</dbReference>
<comment type="subcellular location">
    <subcellularLocation>
        <location evidence="1">Nucleus</location>
    </subcellularLocation>
</comment>
<dbReference type="GO" id="GO:0140664">
    <property type="term" value="F:ATP-dependent DNA damage sensor activity"/>
    <property type="evidence" value="ECO:0007669"/>
    <property type="project" value="InterPro"/>
</dbReference>
<dbReference type="InterPro" id="IPR027417">
    <property type="entry name" value="P-loop_NTPase"/>
</dbReference>
<keyword evidence="7" id="KW-0862">Zinc</keyword>
<feature type="region of interest" description="Disordered" evidence="8">
    <location>
        <begin position="552"/>
        <end position="576"/>
    </location>
</feature>
<name>A0A565BK75_9BRAS</name>
<dbReference type="SUPFAM" id="SSF52540">
    <property type="entry name" value="P-loop containing nucleoside triphosphate hydrolases"/>
    <property type="match status" value="1"/>
</dbReference>
<dbReference type="InterPro" id="IPR003593">
    <property type="entry name" value="AAA+_ATPase"/>
</dbReference>
<evidence type="ECO:0000256" key="6">
    <source>
        <dbReference type="ARBA" id="ARBA00023242"/>
    </source>
</evidence>
<dbReference type="Proteomes" id="UP000489600">
    <property type="component" value="Unassembled WGS sequence"/>
</dbReference>
<comment type="similarity">
    <text evidence="2">Belongs to the RecA family. RAD51 subfamily.</text>
</comment>
<dbReference type="CDD" id="cd19493">
    <property type="entry name" value="Rad51B"/>
    <property type="match status" value="1"/>
</dbReference>
<evidence type="ECO:0000256" key="8">
    <source>
        <dbReference type="SAM" id="MobiDB-lite"/>
    </source>
</evidence>
<proteinExistence type="inferred from homology"/>
<dbReference type="FunFam" id="3.40.50.300:FF:001643">
    <property type="entry name" value="DNA repair protein RAD51 homolog 2"/>
    <property type="match status" value="1"/>
</dbReference>
<keyword evidence="5" id="KW-0233">DNA recombination</keyword>
<gene>
    <name evidence="11" type="ORF">ANE_LOCUS12201</name>
</gene>
<comment type="caution">
    <text evidence="11">The sequence shown here is derived from an EMBL/GenBank/DDBJ whole genome shotgun (WGS) entry which is preliminary data.</text>
</comment>
<dbReference type="InterPro" id="IPR001878">
    <property type="entry name" value="Znf_CCHC"/>
</dbReference>
<dbReference type="Pfam" id="PF00098">
    <property type="entry name" value="zf-CCHC"/>
    <property type="match status" value="1"/>
</dbReference>
<evidence type="ECO:0000259" key="10">
    <source>
        <dbReference type="PROSITE" id="PS50162"/>
    </source>
</evidence>
<protein>
    <recommendedName>
        <fullName evidence="13">CCHC-type domain-containing protein</fullName>
    </recommendedName>
</protein>
<feature type="compositionally biased region" description="Basic and acidic residues" evidence="8">
    <location>
        <begin position="564"/>
        <end position="576"/>
    </location>
</feature>
<dbReference type="InterPro" id="IPR020588">
    <property type="entry name" value="RecA_ATP-bd"/>
</dbReference>
<feature type="compositionally biased region" description="Low complexity" evidence="8">
    <location>
        <begin position="552"/>
        <end position="563"/>
    </location>
</feature>
<evidence type="ECO:0000259" key="9">
    <source>
        <dbReference type="PROSITE" id="PS50158"/>
    </source>
</evidence>
<dbReference type="GO" id="GO:0003697">
    <property type="term" value="F:single-stranded DNA binding"/>
    <property type="evidence" value="ECO:0007669"/>
    <property type="project" value="TreeGrafter"/>
</dbReference>